<evidence type="ECO:0008006" key="3">
    <source>
        <dbReference type="Google" id="ProtNLM"/>
    </source>
</evidence>
<gene>
    <name evidence="1" type="ORF">ALC57_08543</name>
</gene>
<organism evidence="1 2">
    <name type="scientific">Trachymyrmex cornetzi</name>
    <dbReference type="NCBI Taxonomy" id="471704"/>
    <lineage>
        <taxon>Eukaryota</taxon>
        <taxon>Metazoa</taxon>
        <taxon>Ecdysozoa</taxon>
        <taxon>Arthropoda</taxon>
        <taxon>Hexapoda</taxon>
        <taxon>Insecta</taxon>
        <taxon>Pterygota</taxon>
        <taxon>Neoptera</taxon>
        <taxon>Endopterygota</taxon>
        <taxon>Hymenoptera</taxon>
        <taxon>Apocrita</taxon>
        <taxon>Aculeata</taxon>
        <taxon>Formicoidea</taxon>
        <taxon>Formicidae</taxon>
        <taxon>Myrmicinae</taxon>
        <taxon>Trachymyrmex</taxon>
    </lineage>
</organism>
<evidence type="ECO:0000313" key="1">
    <source>
        <dbReference type="EMBL" id="KYN19129.1"/>
    </source>
</evidence>
<accession>A0A151J6V8</accession>
<keyword evidence="2" id="KW-1185">Reference proteome</keyword>
<name>A0A151J6V8_9HYME</name>
<dbReference type="PANTHER" id="PTHR47331">
    <property type="entry name" value="PHD-TYPE DOMAIN-CONTAINING PROTEIN"/>
    <property type="match status" value="1"/>
</dbReference>
<dbReference type="EMBL" id="KQ979781">
    <property type="protein sequence ID" value="KYN19129.1"/>
    <property type="molecule type" value="Genomic_DNA"/>
</dbReference>
<protein>
    <recommendedName>
        <fullName evidence="3">Peptidase aspartic putative domain-containing protein</fullName>
    </recommendedName>
</protein>
<evidence type="ECO:0000313" key="2">
    <source>
        <dbReference type="Proteomes" id="UP000078492"/>
    </source>
</evidence>
<dbReference type="STRING" id="471704.A0A151J6V8"/>
<proteinExistence type="predicted"/>
<dbReference type="AlphaFoldDB" id="A0A151J6V8"/>
<dbReference type="PANTHER" id="PTHR47331:SF5">
    <property type="entry name" value="RIBONUCLEASE H"/>
    <property type="match status" value="1"/>
</dbReference>
<reference evidence="1 2" key="1">
    <citation type="submission" date="2015-09" db="EMBL/GenBank/DDBJ databases">
        <title>Trachymyrmex cornetzi WGS genome.</title>
        <authorList>
            <person name="Nygaard S."/>
            <person name="Hu H."/>
            <person name="Boomsma J."/>
            <person name="Zhang G."/>
        </authorList>
    </citation>
    <scope>NUCLEOTIDE SEQUENCE [LARGE SCALE GENOMIC DNA]</scope>
    <source>
        <strain evidence="1">Tcor2-1</strain>
        <tissue evidence="1">Whole body</tissue>
    </source>
</reference>
<feature type="non-terminal residue" evidence="1">
    <location>
        <position position="1"/>
    </location>
</feature>
<sequence>VRITIQSLCKNFRKDLTCLTISMIANLVPAEIFPRDALKLPRNVKLADPEFYLPRPVGLLIGSGATLSLLTDGRIDLSGEGYDLHLQNTRLGWVIAGGTPPQLSSEGTYCMMNLDSQLIKFWSIDEITGNEIKSEEDSDCEAHFANTVARLHDGRYVVRLSFRKTNKVLGESRSMAFRRLLSLERKLSINTVLRNEYERIFEEYLRLEHMSLIRNPDDRGYYMPHHAVMKEESDTTKVRIVFDASMKSNTGMSLNDILMTGPTIQAKLFLHLIRFRVCYLC</sequence>
<dbReference type="Proteomes" id="UP000078492">
    <property type="component" value="Unassembled WGS sequence"/>
</dbReference>